<evidence type="ECO:0000256" key="1">
    <source>
        <dbReference type="ARBA" id="ARBA00004141"/>
    </source>
</evidence>
<proteinExistence type="inferred from homology"/>
<evidence type="ECO:0000256" key="5">
    <source>
        <dbReference type="ARBA" id="ARBA00023136"/>
    </source>
</evidence>
<dbReference type="Pfam" id="PF01694">
    <property type="entry name" value="Rhomboid"/>
    <property type="match status" value="1"/>
</dbReference>
<evidence type="ECO:0000313" key="9">
    <source>
        <dbReference type="Proteomes" id="UP000007264"/>
    </source>
</evidence>
<comment type="similarity">
    <text evidence="2">Belongs to the peptidase S54 family.</text>
</comment>
<dbReference type="STRING" id="574566.I0Z9D9"/>
<dbReference type="EMBL" id="AGSI01000001">
    <property type="protein sequence ID" value="EIE27258.1"/>
    <property type="molecule type" value="Genomic_DNA"/>
</dbReference>
<name>I0Z9D9_COCSC</name>
<dbReference type="PANTHER" id="PTHR43066:SF5">
    <property type="entry name" value="RHOMBOID-LIKE PROTEIN 11, CHLOROPLASTIC-RELATED"/>
    <property type="match status" value="1"/>
</dbReference>
<dbReference type="OrthoDB" id="418595at2759"/>
<accession>I0Z9D9</accession>
<dbReference type="GO" id="GO:0016020">
    <property type="term" value="C:membrane"/>
    <property type="evidence" value="ECO:0007669"/>
    <property type="project" value="UniProtKB-SubCell"/>
</dbReference>
<evidence type="ECO:0000256" key="4">
    <source>
        <dbReference type="ARBA" id="ARBA00022989"/>
    </source>
</evidence>
<dbReference type="RefSeq" id="XP_005651802.1">
    <property type="nucleotide sequence ID" value="XM_005651745.1"/>
</dbReference>
<evidence type="ECO:0000256" key="3">
    <source>
        <dbReference type="ARBA" id="ARBA00022692"/>
    </source>
</evidence>
<keyword evidence="3 6" id="KW-0812">Transmembrane</keyword>
<dbReference type="AlphaFoldDB" id="I0Z9D9"/>
<dbReference type="Proteomes" id="UP000007264">
    <property type="component" value="Unassembled WGS sequence"/>
</dbReference>
<dbReference type="GO" id="GO:0004252">
    <property type="term" value="F:serine-type endopeptidase activity"/>
    <property type="evidence" value="ECO:0007669"/>
    <property type="project" value="InterPro"/>
</dbReference>
<dbReference type="PANTHER" id="PTHR43066">
    <property type="entry name" value="RHOMBOID-RELATED PROTEIN"/>
    <property type="match status" value="1"/>
</dbReference>
<comment type="subcellular location">
    <subcellularLocation>
        <location evidence="1">Membrane</location>
        <topology evidence="1">Multi-pass membrane protein</topology>
    </subcellularLocation>
</comment>
<feature type="transmembrane region" description="Helical" evidence="6">
    <location>
        <begin position="171"/>
        <end position="190"/>
    </location>
</feature>
<evidence type="ECO:0000256" key="6">
    <source>
        <dbReference type="SAM" id="Phobius"/>
    </source>
</evidence>
<keyword evidence="9" id="KW-1185">Reference proteome</keyword>
<dbReference type="KEGG" id="csl:COCSUDRAFT_31962"/>
<dbReference type="MEROPS" id="S54.025"/>
<reference evidence="8 9" key="1">
    <citation type="journal article" date="2012" name="Genome Biol.">
        <title>The genome of the polar eukaryotic microalga coccomyxa subellipsoidea reveals traits of cold adaptation.</title>
        <authorList>
            <person name="Blanc G."/>
            <person name="Agarkova I."/>
            <person name="Grimwood J."/>
            <person name="Kuo A."/>
            <person name="Brueggeman A."/>
            <person name="Dunigan D."/>
            <person name="Gurnon J."/>
            <person name="Ladunga I."/>
            <person name="Lindquist E."/>
            <person name="Lucas S."/>
            <person name="Pangilinan J."/>
            <person name="Proschold T."/>
            <person name="Salamov A."/>
            <person name="Schmutz J."/>
            <person name="Weeks D."/>
            <person name="Yamada T."/>
            <person name="Claverie J.M."/>
            <person name="Grigoriev I."/>
            <person name="Van Etten J."/>
            <person name="Lomsadze A."/>
            <person name="Borodovsky M."/>
        </authorList>
    </citation>
    <scope>NUCLEOTIDE SEQUENCE [LARGE SCALE GENOMIC DNA]</scope>
    <source>
        <strain evidence="8 9">C-169</strain>
    </source>
</reference>
<dbReference type="eggNOG" id="ENOG502QTDP">
    <property type="taxonomic scope" value="Eukaryota"/>
</dbReference>
<evidence type="ECO:0000256" key="2">
    <source>
        <dbReference type="ARBA" id="ARBA00009045"/>
    </source>
</evidence>
<evidence type="ECO:0000259" key="7">
    <source>
        <dbReference type="Pfam" id="PF01694"/>
    </source>
</evidence>
<dbReference type="Gene3D" id="1.20.1540.10">
    <property type="entry name" value="Rhomboid-like"/>
    <property type="match status" value="1"/>
</dbReference>
<keyword evidence="4 6" id="KW-1133">Transmembrane helix</keyword>
<dbReference type="InterPro" id="IPR022764">
    <property type="entry name" value="Peptidase_S54_rhomboid_dom"/>
</dbReference>
<feature type="transmembrane region" description="Helical" evidence="6">
    <location>
        <begin position="108"/>
        <end position="126"/>
    </location>
</feature>
<sequence>MKPSSSSAVGVFWLLLVNLVLYAADYVFKAPWVSSLYLWHRAPHWWQFLTAAFCHASWDHLSSNLFMLYTFGKIVEEEEGPGALWFTYIVCSVGASAASFFADPAATYSLGASGAVFGLFAVAVLLKLRFNFQKLVECLVLGQFVVKQVLQEVVSAQNGGAMIGASKVGHIAHLAGAVMGVALILLLQRLPDPNSKQLP</sequence>
<dbReference type="GeneID" id="17045843"/>
<gene>
    <name evidence="8" type="ORF">COCSUDRAFT_31962</name>
</gene>
<comment type="caution">
    <text evidence="8">The sequence shown here is derived from an EMBL/GenBank/DDBJ whole genome shotgun (WGS) entry which is preliminary data.</text>
</comment>
<dbReference type="InterPro" id="IPR035952">
    <property type="entry name" value="Rhomboid-like_sf"/>
</dbReference>
<keyword evidence="5 6" id="KW-0472">Membrane</keyword>
<dbReference type="SUPFAM" id="SSF144091">
    <property type="entry name" value="Rhomboid-like"/>
    <property type="match status" value="1"/>
</dbReference>
<dbReference type="FunFam" id="1.20.1540.10:FF:000013">
    <property type="entry name" value="Rhomboid protease aarA"/>
    <property type="match status" value="1"/>
</dbReference>
<organism evidence="8 9">
    <name type="scientific">Coccomyxa subellipsoidea (strain C-169)</name>
    <name type="common">Green microalga</name>
    <dbReference type="NCBI Taxonomy" id="574566"/>
    <lineage>
        <taxon>Eukaryota</taxon>
        <taxon>Viridiplantae</taxon>
        <taxon>Chlorophyta</taxon>
        <taxon>core chlorophytes</taxon>
        <taxon>Trebouxiophyceae</taxon>
        <taxon>Trebouxiophyceae incertae sedis</taxon>
        <taxon>Coccomyxaceae</taxon>
        <taxon>Coccomyxa</taxon>
        <taxon>Coccomyxa subellipsoidea</taxon>
    </lineage>
</organism>
<protein>
    <submittedName>
        <fullName evidence="8">Rhomboid-domain-containing protein</fullName>
    </submittedName>
</protein>
<feature type="domain" description="Peptidase S54 rhomboid" evidence="7">
    <location>
        <begin position="44"/>
        <end position="187"/>
    </location>
</feature>
<evidence type="ECO:0000313" key="8">
    <source>
        <dbReference type="EMBL" id="EIE27258.1"/>
    </source>
</evidence>